<dbReference type="Gene3D" id="3.30.70.270">
    <property type="match status" value="1"/>
</dbReference>
<evidence type="ECO:0000313" key="5">
    <source>
        <dbReference type="Proteomes" id="UP000288805"/>
    </source>
</evidence>
<dbReference type="AlphaFoldDB" id="A0A438HP51"/>
<feature type="domain" description="Reverse transcriptase" evidence="3">
    <location>
        <begin position="404"/>
        <end position="474"/>
    </location>
</feature>
<accession>A0A438HP51</accession>
<proteinExistence type="predicted"/>
<dbReference type="EMBL" id="QGNW01000196">
    <property type="protein sequence ID" value="RVW86221.1"/>
    <property type="molecule type" value="Genomic_DNA"/>
</dbReference>
<comment type="caution">
    <text evidence="4">The sequence shown here is derived from an EMBL/GenBank/DDBJ whole genome shotgun (WGS) entry which is preliminary data.</text>
</comment>
<reference evidence="4 5" key="1">
    <citation type="journal article" date="2018" name="PLoS Genet.">
        <title>Population sequencing reveals clonal diversity and ancestral inbreeding in the grapevine cultivar Chardonnay.</title>
        <authorList>
            <person name="Roach M.J."/>
            <person name="Johnson D.L."/>
            <person name="Bohlmann J."/>
            <person name="van Vuuren H.J."/>
            <person name="Jones S.J."/>
            <person name="Pretorius I.S."/>
            <person name="Schmidt S.A."/>
            <person name="Borneman A.R."/>
        </authorList>
    </citation>
    <scope>NUCLEOTIDE SEQUENCE [LARGE SCALE GENOMIC DNA]</scope>
    <source>
        <strain evidence="5">cv. Chardonnay</strain>
        <tissue evidence="4">Leaf</tissue>
    </source>
</reference>
<dbReference type="SUPFAM" id="SSF56672">
    <property type="entry name" value="DNA/RNA polymerases"/>
    <property type="match status" value="1"/>
</dbReference>
<protein>
    <submittedName>
        <fullName evidence="4">RNA-directed DNA polymerase-like</fullName>
    </submittedName>
</protein>
<dbReference type="CDD" id="cd01647">
    <property type="entry name" value="RT_LTR"/>
    <property type="match status" value="1"/>
</dbReference>
<gene>
    <name evidence="4" type="primary">RRPO_28</name>
    <name evidence="4" type="ORF">CK203_046052</name>
</gene>
<dbReference type="InterPro" id="IPR043502">
    <property type="entry name" value="DNA/RNA_pol_sf"/>
</dbReference>
<evidence type="ECO:0000259" key="3">
    <source>
        <dbReference type="Pfam" id="PF00078"/>
    </source>
</evidence>
<sequence>MAARNAREHRGRRGGNYVTVEMFQELQEQIQQLAATFEEVTRIVAMVIIVNQIIQGKRKGHSIKFDGGMEPEELVNWLDCIEHYFDWKEVPEERKVKLVGAKLRGADSTWVQNLQQCDKTVKEYTQEFHQLRSNLVETENQEVIHYINGLRLVIQDQVSLQRPYKVNDAYQLALKVETQFYQGSSKKSGLEQDHEDDYKENFVIEDEEKQPGKSEATDDEEEGIEGDMVGDVLVIRWSMLAPPVQEKDDWFHKNIFRTSCTSGGRPWQFDRKTVHHDDKNTYSFYLGKNNFVLKSMRDQVAAKKEVKSSTSFLNVSDFVEESKEVGIIYALVGKEDIELQMVPKWAILPNLPHFRMSLKEHWELHRQVVDLLKKSFIRESLSPCVLPALLTPTKDGIWRVVSDFLKIDLKSGYHQIRIWEGDEWKTTFKTKDGLYEWLVIPFGLSNAPSTFMKFMNQLLKENQLYPNIKKCVFMVDRLEFLGFVVLSKGVEVDPTKREFILHSDHEALKFFHSQRKLNCSHAKWVAYLGIPLNVVQLDWLAVCNSKGVDCPLPVPTAPWMEGSVDFILGLPHTKILPSSHFPKARKRKLQEKFRCTVQNGDLVVSIIRVCFLIVGRNGFGESRVSEEPSCPGNLNCRPRMLSGILDVSYPEKVKCHASQGGPFEKNRSASLSGATPSGFPKRTCGVLPNPDSLREKHTALMNITPRTIAYPIRICCPDHLLK</sequence>
<evidence type="ECO:0000256" key="2">
    <source>
        <dbReference type="SAM" id="MobiDB-lite"/>
    </source>
</evidence>
<dbReference type="PANTHER" id="PTHR35046:SF9">
    <property type="entry name" value="RNA-DIRECTED DNA POLYMERASE"/>
    <property type="match status" value="1"/>
</dbReference>
<keyword evidence="4" id="KW-0808">Transferase</keyword>
<evidence type="ECO:0000313" key="4">
    <source>
        <dbReference type="EMBL" id="RVW86221.1"/>
    </source>
</evidence>
<keyword evidence="4" id="KW-0548">Nucleotidyltransferase</keyword>
<dbReference type="Proteomes" id="UP000288805">
    <property type="component" value="Unassembled WGS sequence"/>
</dbReference>
<feature type="coiled-coil region" evidence="1">
    <location>
        <begin position="114"/>
        <end position="141"/>
    </location>
</feature>
<dbReference type="GO" id="GO:0003964">
    <property type="term" value="F:RNA-directed DNA polymerase activity"/>
    <property type="evidence" value="ECO:0007669"/>
    <property type="project" value="UniProtKB-KW"/>
</dbReference>
<evidence type="ECO:0000256" key="1">
    <source>
        <dbReference type="SAM" id="Coils"/>
    </source>
</evidence>
<dbReference type="PANTHER" id="PTHR35046">
    <property type="entry name" value="ZINC KNUCKLE (CCHC-TYPE) FAMILY PROTEIN"/>
    <property type="match status" value="1"/>
</dbReference>
<name>A0A438HP51_VITVI</name>
<dbReference type="Gene3D" id="3.10.10.10">
    <property type="entry name" value="HIV Type 1 Reverse Transcriptase, subunit A, domain 1"/>
    <property type="match status" value="2"/>
</dbReference>
<dbReference type="InterPro" id="IPR043128">
    <property type="entry name" value="Rev_trsase/Diguanyl_cyclase"/>
</dbReference>
<keyword evidence="4" id="KW-0695">RNA-directed DNA polymerase</keyword>
<feature type="region of interest" description="Disordered" evidence="2">
    <location>
        <begin position="202"/>
        <end position="223"/>
    </location>
</feature>
<dbReference type="Pfam" id="PF00078">
    <property type="entry name" value="RVT_1"/>
    <property type="match status" value="1"/>
</dbReference>
<dbReference type="InterPro" id="IPR000477">
    <property type="entry name" value="RT_dom"/>
</dbReference>
<organism evidence="4 5">
    <name type="scientific">Vitis vinifera</name>
    <name type="common">Grape</name>
    <dbReference type="NCBI Taxonomy" id="29760"/>
    <lineage>
        <taxon>Eukaryota</taxon>
        <taxon>Viridiplantae</taxon>
        <taxon>Streptophyta</taxon>
        <taxon>Embryophyta</taxon>
        <taxon>Tracheophyta</taxon>
        <taxon>Spermatophyta</taxon>
        <taxon>Magnoliopsida</taxon>
        <taxon>eudicotyledons</taxon>
        <taxon>Gunneridae</taxon>
        <taxon>Pentapetalae</taxon>
        <taxon>rosids</taxon>
        <taxon>Vitales</taxon>
        <taxon>Vitaceae</taxon>
        <taxon>Viteae</taxon>
        <taxon>Vitis</taxon>
    </lineage>
</organism>
<keyword evidence="1" id="KW-0175">Coiled coil</keyword>